<feature type="transmembrane region" description="Helical" evidence="7">
    <location>
        <begin position="336"/>
        <end position="357"/>
    </location>
</feature>
<comment type="similarity">
    <text evidence="2">Belongs to the UPF0324 family.</text>
</comment>
<comment type="caution">
    <text evidence="8">The sequence shown here is derived from an EMBL/GenBank/DDBJ whole genome shotgun (WGS) entry which is preliminary data.</text>
</comment>
<name>A0ABS5H4R7_9BURK</name>
<evidence type="ECO:0000256" key="2">
    <source>
        <dbReference type="ARBA" id="ARBA00007977"/>
    </source>
</evidence>
<proteinExistence type="inferred from homology"/>
<keyword evidence="9" id="KW-1185">Reference proteome</keyword>
<dbReference type="EMBL" id="JAGSPK010000004">
    <property type="protein sequence ID" value="MBR7793547.1"/>
    <property type="molecule type" value="Genomic_DNA"/>
</dbReference>
<evidence type="ECO:0000256" key="7">
    <source>
        <dbReference type="SAM" id="Phobius"/>
    </source>
</evidence>
<sequence length="359" mass="38637">MMTHTDSSNAHTENTLHRYVPGLLLCATLATIAMLLSKFAWMQNHGLSNLTTAILLGMIAGNSHAVFQHRGLERGMLISKQTLLRAGIILYGLRLSFRDIQQLGGTAFAIDAIVLGTTFAIALFLGKKVFALEDKLTVLIGAGSSVCGAAAIMATSPVIKGKSDDASIAISGVMIFGTLSMLMYPLVFEWNRHVQFIPLSTSGFGIYVGSTMHEVAQVIVAGKAVSDSAGDAAVITKMLRVMMLAPFLLLLPFVLRLLKKHNTKATSQTDSSESRIEIPWFAFMFIAVAAINSVLVIPTEIRAVLTNADNFILCMSMVALGLSTKISTLRQAGIKPVLLAMSLWLWLIFGGAAINYVCK</sequence>
<evidence type="ECO:0000313" key="9">
    <source>
        <dbReference type="Proteomes" id="UP000682982"/>
    </source>
</evidence>
<reference evidence="8 9" key="1">
    <citation type="submission" date="2021-04" db="EMBL/GenBank/DDBJ databases">
        <title>novel species isolated from subtropical streams in China.</title>
        <authorList>
            <person name="Lu H."/>
        </authorList>
    </citation>
    <scope>NUCLEOTIDE SEQUENCE [LARGE SCALE GENOMIC DNA]</scope>
    <source>
        <strain evidence="8 9">FT147W</strain>
    </source>
</reference>
<evidence type="ECO:0000256" key="6">
    <source>
        <dbReference type="ARBA" id="ARBA00023136"/>
    </source>
</evidence>
<feature type="transmembrane region" description="Helical" evidence="7">
    <location>
        <begin position="166"/>
        <end position="187"/>
    </location>
</feature>
<keyword evidence="6 7" id="KW-0472">Membrane</keyword>
<dbReference type="PANTHER" id="PTHR30106">
    <property type="entry name" value="INNER MEMBRANE PROTEIN YEIH-RELATED"/>
    <property type="match status" value="1"/>
</dbReference>
<keyword evidence="3" id="KW-1003">Cell membrane</keyword>
<feature type="transmembrane region" description="Helical" evidence="7">
    <location>
        <begin position="278"/>
        <end position="297"/>
    </location>
</feature>
<evidence type="ECO:0000256" key="1">
    <source>
        <dbReference type="ARBA" id="ARBA00004651"/>
    </source>
</evidence>
<feature type="transmembrane region" description="Helical" evidence="7">
    <location>
        <begin position="103"/>
        <end position="124"/>
    </location>
</feature>
<feature type="transmembrane region" description="Helical" evidence="7">
    <location>
        <begin position="136"/>
        <end position="154"/>
    </location>
</feature>
<dbReference type="RefSeq" id="WP_212679494.1">
    <property type="nucleotide sequence ID" value="NZ_JAGSPK010000004.1"/>
</dbReference>
<dbReference type="Proteomes" id="UP000682982">
    <property type="component" value="Unassembled WGS sequence"/>
</dbReference>
<comment type="subcellular location">
    <subcellularLocation>
        <location evidence="1">Cell membrane</location>
        <topology evidence="1">Multi-pass membrane protein</topology>
    </subcellularLocation>
</comment>
<dbReference type="InterPro" id="IPR018383">
    <property type="entry name" value="UPF0324_pro"/>
</dbReference>
<keyword evidence="4 7" id="KW-0812">Transmembrane</keyword>
<evidence type="ECO:0000313" key="8">
    <source>
        <dbReference type="EMBL" id="MBR7793547.1"/>
    </source>
</evidence>
<feature type="transmembrane region" description="Helical" evidence="7">
    <location>
        <begin position="20"/>
        <end position="41"/>
    </location>
</feature>
<evidence type="ECO:0000256" key="5">
    <source>
        <dbReference type="ARBA" id="ARBA00022989"/>
    </source>
</evidence>
<organism evidence="8 9">
    <name type="scientific">Undibacterium rivi</name>
    <dbReference type="NCBI Taxonomy" id="2828729"/>
    <lineage>
        <taxon>Bacteria</taxon>
        <taxon>Pseudomonadati</taxon>
        <taxon>Pseudomonadota</taxon>
        <taxon>Betaproteobacteria</taxon>
        <taxon>Burkholderiales</taxon>
        <taxon>Oxalobacteraceae</taxon>
        <taxon>Undibacterium</taxon>
    </lineage>
</organism>
<dbReference type="Pfam" id="PF03601">
    <property type="entry name" value="Cons_hypoth698"/>
    <property type="match status" value="1"/>
</dbReference>
<dbReference type="InterPro" id="IPR004630">
    <property type="entry name" value="UPF0324_YeiH-like"/>
</dbReference>
<dbReference type="NCBIfam" id="TIGR00698">
    <property type="entry name" value="YeiH family putative sulfate export transporter"/>
    <property type="match status" value="1"/>
</dbReference>
<keyword evidence="5 7" id="KW-1133">Transmembrane helix</keyword>
<feature type="transmembrane region" description="Helical" evidence="7">
    <location>
        <begin position="47"/>
        <end position="67"/>
    </location>
</feature>
<gene>
    <name evidence="8" type="ORF">KDM87_13150</name>
</gene>
<dbReference type="PANTHER" id="PTHR30106:SF2">
    <property type="entry name" value="UPF0324 INNER MEMBRANE PROTEIN YEIH"/>
    <property type="match status" value="1"/>
</dbReference>
<evidence type="ECO:0000256" key="3">
    <source>
        <dbReference type="ARBA" id="ARBA00022475"/>
    </source>
</evidence>
<accession>A0ABS5H4R7</accession>
<feature type="transmembrane region" description="Helical" evidence="7">
    <location>
        <begin position="303"/>
        <end position="324"/>
    </location>
</feature>
<feature type="transmembrane region" description="Helical" evidence="7">
    <location>
        <begin position="238"/>
        <end position="258"/>
    </location>
</feature>
<protein>
    <submittedName>
        <fullName evidence="8">YeiH family putative sulfate export transporter</fullName>
    </submittedName>
</protein>
<evidence type="ECO:0000256" key="4">
    <source>
        <dbReference type="ARBA" id="ARBA00022692"/>
    </source>
</evidence>